<feature type="chain" id="PRO_5046247148" description="Tail specific protease domain-containing protein" evidence="1">
    <location>
        <begin position="19"/>
        <end position="469"/>
    </location>
</feature>
<sequence>MKYLLITAMLLGALNLGAQTCSCEKEFLYVKNIVENGFAGFPDYIKKNTEAGYKKKVDQLLKLTHYKFSYDNCPLIIGQYLDLFKSYHLSYWPGFTGWEMDTAFIIQRPLFEVSDRDINRLKKSRSWEGIYNVFDSTMKIAVIKDPTPLHDYVAVVLESTRPLWKKGMVKWEGKLINDSTLRGVSYIRNHRAKADKLFLRDSSKMISWDWLREGFHQTKIDPAAYPVNKPSPVIDARSLSANTFYIKMASFGQAAKRPIDSILKANEQLLNTIPNLILDLRDNGGGGDECWWPFIPYCYTNPYNDVGADLLVSDSTIAFCKKQLENKRLSKSEIDYCTRIIARMESAKGPWVTSDEDKVVTSFTEKAFPKKVIIIADRWCGSSTEEFLLMAKQSKKVTIVGENTVGNLDYSNIMTTPFSCLPYTLVYATTRSHRIDLGQGIDNVGIAPNIYLPANKSWIEEALKIAEQQ</sequence>
<reference evidence="3 4" key="1">
    <citation type="submission" date="2016-04" db="EMBL/GenBank/DDBJ databases">
        <authorList>
            <person name="Chen L."/>
            <person name="Zhuang W."/>
            <person name="Wang G."/>
        </authorList>
    </citation>
    <scope>NUCLEOTIDE SEQUENCE [LARGE SCALE GENOMIC DNA]</scope>
    <source>
        <strain evidence="4">GR20</strain>
    </source>
</reference>
<dbReference type="RefSeq" id="WP_014217947.1">
    <property type="nucleotide sequence ID" value="NZ_LWBO01000077.1"/>
</dbReference>
<protein>
    <recommendedName>
        <fullName evidence="2">Tail specific protease domain-containing protein</fullName>
    </recommendedName>
</protein>
<dbReference type="InterPro" id="IPR005151">
    <property type="entry name" value="Tail-specific_protease"/>
</dbReference>
<dbReference type="Proteomes" id="UP000192277">
    <property type="component" value="Unassembled WGS sequence"/>
</dbReference>
<proteinExistence type="predicted"/>
<dbReference type="Pfam" id="PF03572">
    <property type="entry name" value="Peptidase_S41"/>
    <property type="match status" value="1"/>
</dbReference>
<organism evidence="3 4">
    <name type="scientific">Niastella koreensis</name>
    <dbReference type="NCBI Taxonomy" id="354356"/>
    <lineage>
        <taxon>Bacteria</taxon>
        <taxon>Pseudomonadati</taxon>
        <taxon>Bacteroidota</taxon>
        <taxon>Chitinophagia</taxon>
        <taxon>Chitinophagales</taxon>
        <taxon>Chitinophagaceae</taxon>
        <taxon>Niastella</taxon>
    </lineage>
</organism>
<evidence type="ECO:0000313" key="3">
    <source>
        <dbReference type="EMBL" id="OQP40169.1"/>
    </source>
</evidence>
<accession>A0ABX3NMU6</accession>
<feature type="signal peptide" evidence="1">
    <location>
        <begin position="1"/>
        <end position="18"/>
    </location>
</feature>
<dbReference type="SUPFAM" id="SSF52096">
    <property type="entry name" value="ClpP/crotonase"/>
    <property type="match status" value="1"/>
</dbReference>
<evidence type="ECO:0000313" key="4">
    <source>
        <dbReference type="Proteomes" id="UP000192277"/>
    </source>
</evidence>
<evidence type="ECO:0000259" key="2">
    <source>
        <dbReference type="Pfam" id="PF03572"/>
    </source>
</evidence>
<gene>
    <name evidence="3" type="ORF">A4D02_14660</name>
</gene>
<dbReference type="Gene3D" id="3.90.226.10">
    <property type="entry name" value="2-enoyl-CoA Hydratase, Chain A, domain 1"/>
    <property type="match status" value="1"/>
</dbReference>
<keyword evidence="1" id="KW-0732">Signal</keyword>
<feature type="domain" description="Tail specific protease" evidence="2">
    <location>
        <begin position="245"/>
        <end position="451"/>
    </location>
</feature>
<dbReference type="InterPro" id="IPR029045">
    <property type="entry name" value="ClpP/crotonase-like_dom_sf"/>
</dbReference>
<keyword evidence="4" id="KW-1185">Reference proteome</keyword>
<dbReference type="EMBL" id="LWBO01000077">
    <property type="protein sequence ID" value="OQP40169.1"/>
    <property type="molecule type" value="Genomic_DNA"/>
</dbReference>
<name>A0ABX3NMU6_9BACT</name>
<comment type="caution">
    <text evidence="3">The sequence shown here is derived from an EMBL/GenBank/DDBJ whole genome shotgun (WGS) entry which is preliminary data.</text>
</comment>
<evidence type="ECO:0000256" key="1">
    <source>
        <dbReference type="SAM" id="SignalP"/>
    </source>
</evidence>